<feature type="transmembrane region" description="Helical" evidence="2">
    <location>
        <begin position="12"/>
        <end position="35"/>
    </location>
</feature>
<evidence type="ECO:0000313" key="3">
    <source>
        <dbReference type="EMBL" id="EFI94703.1"/>
    </source>
</evidence>
<dbReference type="RefSeq" id="XP_003029606.1">
    <property type="nucleotide sequence ID" value="XM_003029560.1"/>
</dbReference>
<protein>
    <submittedName>
        <fullName evidence="3">Uncharacterized protein</fullName>
    </submittedName>
</protein>
<keyword evidence="2" id="KW-1133">Transmembrane helix</keyword>
<evidence type="ECO:0000313" key="4">
    <source>
        <dbReference type="Proteomes" id="UP000007431"/>
    </source>
</evidence>
<feature type="non-terminal residue" evidence="3">
    <location>
        <position position="442"/>
    </location>
</feature>
<dbReference type="InParanoid" id="D8QB61"/>
<name>D8QB61_SCHCM</name>
<dbReference type="VEuPathDB" id="FungiDB:SCHCODRAFT_02511632"/>
<sequence>MHSTLQSSPPPLFYPFPFFCFFLTPFIPSTTSLLIDFYSLVCLPPTFPSPILTYSRSDPALFVLIAIPSKTRFSPFLPVPPTVSLVESECRLDRPTKSFCTARSAQSSASLISISVLVLAAFTQRPPTDIPVRLDIVHKDRTTRLLRRVGQCQTTSRLAPTHAPRSGALTGRGMGETRHHVHLAETPRSLLETPSTIPSRTYDDADVPLDGTSKPVGEILVKMCPASLPRRRELVPRPGRRRTAAFTDVDIDLDDAKTKLRSPLTISRRARHSPRRYTRCCSLTVAAQHGFSGRSRHSPRPHAVRRHVARPMRRFPSHPAHLSEAALINRLSSYFSDASKTHGQRFVLPCNPLDFGKSQNFSFHLTFIDHFAVDSIVHPPFHASPRHVLALAPRPRVRGKRWPPLGRWEIDVKLVHDADAVSSHYLRRWGASTAARTRTWAL</sequence>
<dbReference type="KEGG" id="scm:SCHCO_02511632"/>
<reference evidence="3 4" key="1">
    <citation type="journal article" date="2010" name="Nat. Biotechnol.">
        <title>Genome sequence of the model mushroom Schizophyllum commune.</title>
        <authorList>
            <person name="Ohm R.A."/>
            <person name="de Jong J.F."/>
            <person name="Lugones L.G."/>
            <person name="Aerts A."/>
            <person name="Kothe E."/>
            <person name="Stajich J.E."/>
            <person name="de Vries R.P."/>
            <person name="Record E."/>
            <person name="Levasseur A."/>
            <person name="Baker S.E."/>
            <person name="Bartholomew K.A."/>
            <person name="Coutinho P.M."/>
            <person name="Erdmann S."/>
            <person name="Fowler T.J."/>
            <person name="Gathman A.C."/>
            <person name="Lombard V."/>
            <person name="Henrissat B."/>
            <person name="Knabe N."/>
            <person name="Kuees U."/>
            <person name="Lilly W.W."/>
            <person name="Lindquist E."/>
            <person name="Lucas S."/>
            <person name="Magnuson J.K."/>
            <person name="Piumi F."/>
            <person name="Raudaskoski M."/>
            <person name="Salamov A."/>
            <person name="Schmutz J."/>
            <person name="Schwarze F.W.M.R."/>
            <person name="vanKuyk P.A."/>
            <person name="Horton J.S."/>
            <person name="Grigoriev I.V."/>
            <person name="Woesten H.A.B."/>
        </authorList>
    </citation>
    <scope>NUCLEOTIDE SEQUENCE [LARGE SCALE GENOMIC DNA]</scope>
    <source>
        <strain evidence="4">H4-8 / FGSC 9210</strain>
    </source>
</reference>
<dbReference type="AlphaFoldDB" id="D8QB61"/>
<dbReference type="EMBL" id="GL377309">
    <property type="protein sequence ID" value="EFI94703.1"/>
    <property type="molecule type" value="Genomic_DNA"/>
</dbReference>
<dbReference type="HOGENOM" id="CLU_619882_0_0_1"/>
<evidence type="ECO:0000256" key="2">
    <source>
        <dbReference type="SAM" id="Phobius"/>
    </source>
</evidence>
<dbReference type="Proteomes" id="UP000007431">
    <property type="component" value="Unassembled WGS sequence"/>
</dbReference>
<keyword evidence="2" id="KW-0812">Transmembrane</keyword>
<keyword evidence="4" id="KW-1185">Reference proteome</keyword>
<dbReference type="GeneID" id="9593948"/>
<gene>
    <name evidence="3" type="ORF">SCHCODRAFT_111127</name>
</gene>
<accession>D8QB61</accession>
<evidence type="ECO:0000256" key="1">
    <source>
        <dbReference type="SAM" id="MobiDB-lite"/>
    </source>
</evidence>
<feature type="region of interest" description="Disordered" evidence="1">
    <location>
        <begin position="154"/>
        <end position="173"/>
    </location>
</feature>
<keyword evidence="2" id="KW-0472">Membrane</keyword>
<proteinExistence type="predicted"/>
<organism evidence="4">
    <name type="scientific">Schizophyllum commune (strain H4-8 / FGSC 9210)</name>
    <name type="common">Split gill fungus</name>
    <dbReference type="NCBI Taxonomy" id="578458"/>
    <lineage>
        <taxon>Eukaryota</taxon>
        <taxon>Fungi</taxon>
        <taxon>Dikarya</taxon>
        <taxon>Basidiomycota</taxon>
        <taxon>Agaricomycotina</taxon>
        <taxon>Agaricomycetes</taxon>
        <taxon>Agaricomycetidae</taxon>
        <taxon>Agaricales</taxon>
        <taxon>Schizophyllaceae</taxon>
        <taxon>Schizophyllum</taxon>
    </lineage>
</organism>